<dbReference type="SMART" id="SM00382">
    <property type="entry name" value="AAA"/>
    <property type="match status" value="1"/>
</dbReference>
<evidence type="ECO:0000313" key="9">
    <source>
        <dbReference type="Proteomes" id="UP000321154"/>
    </source>
</evidence>
<dbReference type="InterPro" id="IPR050763">
    <property type="entry name" value="ABC_transporter_ATP-binding"/>
</dbReference>
<keyword evidence="2" id="KW-0813">Transport</keyword>
<feature type="domain" description="ABC transporter" evidence="6">
    <location>
        <begin position="13"/>
        <end position="238"/>
    </location>
</feature>
<evidence type="ECO:0000256" key="2">
    <source>
        <dbReference type="ARBA" id="ARBA00022448"/>
    </source>
</evidence>
<dbReference type="EMBL" id="JACGWW010000001">
    <property type="protein sequence ID" value="MBA8811800.1"/>
    <property type="molecule type" value="Genomic_DNA"/>
</dbReference>
<dbReference type="AlphaFoldDB" id="A0A7W3PH07"/>
<dbReference type="InterPro" id="IPR003593">
    <property type="entry name" value="AAA+_ATPase"/>
</dbReference>
<evidence type="ECO:0000256" key="4">
    <source>
        <dbReference type="ARBA" id="ARBA00022840"/>
    </source>
</evidence>
<proteinExistence type="predicted"/>
<keyword evidence="3" id="KW-0547">Nucleotide-binding</keyword>
<dbReference type="EMBL" id="BJUV01000013">
    <property type="protein sequence ID" value="GEK83286.1"/>
    <property type="molecule type" value="Genomic_DNA"/>
</dbReference>
<dbReference type="OrthoDB" id="9804819at2"/>
<dbReference type="CDD" id="cd03230">
    <property type="entry name" value="ABC_DR_subfamily_A"/>
    <property type="match status" value="1"/>
</dbReference>
<accession>A0A7W3PH07</accession>
<keyword evidence="9" id="KW-1185">Reference proteome</keyword>
<name>A0A7W3PH07_9MICO</name>
<dbReference type="PANTHER" id="PTHR42711">
    <property type="entry name" value="ABC TRANSPORTER ATP-BINDING PROTEIN"/>
    <property type="match status" value="1"/>
</dbReference>
<dbReference type="SUPFAM" id="SSF52540">
    <property type="entry name" value="P-loop containing nucleoside triphosphate hydrolases"/>
    <property type="match status" value="1"/>
</dbReference>
<dbReference type="InterPro" id="IPR003439">
    <property type="entry name" value="ABC_transporter-like_ATP-bd"/>
</dbReference>
<evidence type="ECO:0000313" key="7">
    <source>
        <dbReference type="EMBL" id="GEK83286.1"/>
    </source>
</evidence>
<dbReference type="GO" id="GO:0005524">
    <property type="term" value="F:ATP binding"/>
    <property type="evidence" value="ECO:0007669"/>
    <property type="project" value="UniProtKB-KW"/>
</dbReference>
<comment type="caution">
    <text evidence="8">The sequence shown here is derived from an EMBL/GenBank/DDBJ whole genome shotgun (WGS) entry which is preliminary data.</text>
</comment>
<comment type="subcellular location">
    <subcellularLocation>
        <location evidence="1">Cell membrane</location>
        <topology evidence="1">Peripheral membrane protein</topology>
    </subcellularLocation>
</comment>
<evidence type="ECO:0000259" key="6">
    <source>
        <dbReference type="PROSITE" id="PS50893"/>
    </source>
</evidence>
<dbReference type="RefSeq" id="WP_146854769.1">
    <property type="nucleotide sequence ID" value="NZ_BAAAHR010000007.1"/>
</dbReference>
<dbReference type="PROSITE" id="PS50893">
    <property type="entry name" value="ABC_TRANSPORTER_2"/>
    <property type="match status" value="1"/>
</dbReference>
<keyword evidence="5" id="KW-0046">Antibiotic resistance</keyword>
<dbReference type="GO" id="GO:0016887">
    <property type="term" value="F:ATP hydrolysis activity"/>
    <property type="evidence" value="ECO:0007669"/>
    <property type="project" value="InterPro"/>
</dbReference>
<reference evidence="8 10" key="2">
    <citation type="submission" date="2020-07" db="EMBL/GenBank/DDBJ databases">
        <title>Sequencing the genomes of 1000 actinobacteria strains.</title>
        <authorList>
            <person name="Klenk H.-P."/>
        </authorList>
    </citation>
    <scope>NUCLEOTIDE SEQUENCE [LARGE SCALE GENOMIC DNA]</scope>
    <source>
        <strain evidence="8 10">DSM 10309</strain>
    </source>
</reference>
<evidence type="ECO:0000256" key="1">
    <source>
        <dbReference type="ARBA" id="ARBA00004202"/>
    </source>
</evidence>
<dbReference type="GO" id="GO:0046677">
    <property type="term" value="P:response to antibiotic"/>
    <property type="evidence" value="ECO:0007669"/>
    <property type="project" value="UniProtKB-KW"/>
</dbReference>
<organism evidence="8 10">
    <name type="scientific">Frigoribacterium faeni</name>
    <dbReference type="NCBI Taxonomy" id="145483"/>
    <lineage>
        <taxon>Bacteria</taxon>
        <taxon>Bacillati</taxon>
        <taxon>Actinomycetota</taxon>
        <taxon>Actinomycetes</taxon>
        <taxon>Micrococcales</taxon>
        <taxon>Microbacteriaceae</taxon>
        <taxon>Frigoribacterium</taxon>
    </lineage>
</organism>
<dbReference type="PROSITE" id="PS00211">
    <property type="entry name" value="ABC_TRANSPORTER_1"/>
    <property type="match status" value="1"/>
</dbReference>
<gene>
    <name evidence="8" type="ORF">FB463_000024</name>
    <name evidence="7" type="ORF">FFA01_15950</name>
</gene>
<dbReference type="PANTHER" id="PTHR42711:SF17">
    <property type="entry name" value="ABC TRANSPORTER ATP-BINDING PROTEIN"/>
    <property type="match status" value="1"/>
</dbReference>
<dbReference type="Gene3D" id="3.40.50.300">
    <property type="entry name" value="P-loop containing nucleotide triphosphate hydrolases"/>
    <property type="match status" value="1"/>
</dbReference>
<dbReference type="InterPro" id="IPR027417">
    <property type="entry name" value="P-loop_NTPase"/>
</dbReference>
<evidence type="ECO:0000256" key="3">
    <source>
        <dbReference type="ARBA" id="ARBA00022741"/>
    </source>
</evidence>
<dbReference type="GO" id="GO:0005886">
    <property type="term" value="C:plasma membrane"/>
    <property type="evidence" value="ECO:0007669"/>
    <property type="project" value="UniProtKB-SubCell"/>
</dbReference>
<dbReference type="Proteomes" id="UP000522688">
    <property type="component" value="Unassembled WGS sequence"/>
</dbReference>
<reference evidence="7 9" key="1">
    <citation type="submission" date="2019-07" db="EMBL/GenBank/DDBJ databases">
        <title>Whole genome shotgun sequence of Frigoribacterium faeni NBRC 103066.</title>
        <authorList>
            <person name="Hosoyama A."/>
            <person name="Uohara A."/>
            <person name="Ohji S."/>
            <person name="Ichikawa N."/>
        </authorList>
    </citation>
    <scope>NUCLEOTIDE SEQUENCE [LARGE SCALE GENOMIC DNA]</scope>
    <source>
        <strain evidence="7 9">NBRC 103066</strain>
    </source>
</reference>
<dbReference type="Pfam" id="PF00005">
    <property type="entry name" value="ABC_tran"/>
    <property type="match status" value="1"/>
</dbReference>
<evidence type="ECO:0000313" key="8">
    <source>
        <dbReference type="EMBL" id="MBA8811800.1"/>
    </source>
</evidence>
<dbReference type="Proteomes" id="UP000321154">
    <property type="component" value="Unassembled WGS sequence"/>
</dbReference>
<sequence>MSAVGESASTAVLRARGLGVDIDSITILAGVDLDVSAGEVVGVIGRNGAGKSTLLDVVAGVRRPTTGDVVAFGLEPWRHRAAVTRRVAVQAQSAALLPSLTVIETLRLFAAVHDVHRPLHDVVAQTGLDPVLGRRIAVLSGGEARRVQLAIALLPFAELVLLDEPTAAVDPAGRMLIAAIVSDLARQGVGVLLATHDMADAEQWCDRIVVLERGSVIAAGAPAELVARHRAAATVVFRVGSDAELPAVRSLVASDDLAVSIDHDGVEVRITTDDADTTLRRVTFAPGFRARDIRVLRGGLGEVFFGGPPA</sequence>
<keyword evidence="4 8" id="KW-0067">ATP-binding</keyword>
<evidence type="ECO:0000256" key="5">
    <source>
        <dbReference type="ARBA" id="ARBA00023251"/>
    </source>
</evidence>
<evidence type="ECO:0000313" key="10">
    <source>
        <dbReference type="Proteomes" id="UP000522688"/>
    </source>
</evidence>
<dbReference type="InterPro" id="IPR017871">
    <property type="entry name" value="ABC_transporter-like_CS"/>
</dbReference>
<protein>
    <submittedName>
        <fullName evidence="7">ABC transporter ATP-binding protein</fullName>
    </submittedName>
    <submittedName>
        <fullName evidence="8">ABC-2 type transport system ATP-binding protein</fullName>
    </submittedName>
</protein>